<protein>
    <submittedName>
        <fullName evidence="1">Uncharacterized protein</fullName>
    </submittedName>
</protein>
<proteinExistence type="predicted"/>
<dbReference type="AlphaFoldDB" id="A0A4S8ILT5"/>
<dbReference type="EMBL" id="PYDT01000009">
    <property type="protein sequence ID" value="THU48924.1"/>
    <property type="molecule type" value="Genomic_DNA"/>
</dbReference>
<name>A0A4S8ILT5_MUSBA</name>
<evidence type="ECO:0000313" key="2">
    <source>
        <dbReference type="Proteomes" id="UP000317650"/>
    </source>
</evidence>
<organism evidence="1 2">
    <name type="scientific">Musa balbisiana</name>
    <name type="common">Banana</name>
    <dbReference type="NCBI Taxonomy" id="52838"/>
    <lineage>
        <taxon>Eukaryota</taxon>
        <taxon>Viridiplantae</taxon>
        <taxon>Streptophyta</taxon>
        <taxon>Embryophyta</taxon>
        <taxon>Tracheophyta</taxon>
        <taxon>Spermatophyta</taxon>
        <taxon>Magnoliopsida</taxon>
        <taxon>Liliopsida</taxon>
        <taxon>Zingiberales</taxon>
        <taxon>Musaceae</taxon>
        <taxon>Musa</taxon>
    </lineage>
</organism>
<gene>
    <name evidence="1" type="ORF">C4D60_Mb06t04130</name>
</gene>
<sequence length="75" mass="8712">MLEFWPRKALEVTHADCRSNWPWTLRGRLEMVNVTISCVAQEAVVFSPFVRLGIGIRGIVRLMMRVGRRITRART</sequence>
<comment type="caution">
    <text evidence="1">The sequence shown here is derived from an EMBL/GenBank/DDBJ whole genome shotgun (WGS) entry which is preliminary data.</text>
</comment>
<evidence type="ECO:0000313" key="1">
    <source>
        <dbReference type="EMBL" id="THU48924.1"/>
    </source>
</evidence>
<keyword evidence="2" id="KW-1185">Reference proteome</keyword>
<dbReference type="Proteomes" id="UP000317650">
    <property type="component" value="Chromosome 6"/>
</dbReference>
<reference evidence="1 2" key="1">
    <citation type="journal article" date="2019" name="Nat. Plants">
        <title>Genome sequencing of Musa balbisiana reveals subgenome evolution and function divergence in polyploid bananas.</title>
        <authorList>
            <person name="Yao X."/>
        </authorList>
    </citation>
    <scope>NUCLEOTIDE SEQUENCE [LARGE SCALE GENOMIC DNA]</scope>
    <source>
        <strain evidence="2">cv. DH-PKW</strain>
        <tissue evidence="1">Leaves</tissue>
    </source>
</reference>
<accession>A0A4S8ILT5</accession>